<reference evidence="2" key="1">
    <citation type="submission" date="2020-08" db="EMBL/GenBank/DDBJ databases">
        <title>Multicomponent nature underlies the extraordinary mechanical properties of spider dragline silk.</title>
        <authorList>
            <person name="Kono N."/>
            <person name="Nakamura H."/>
            <person name="Mori M."/>
            <person name="Yoshida Y."/>
            <person name="Ohtoshi R."/>
            <person name="Malay A.D."/>
            <person name="Moran D.A.P."/>
            <person name="Tomita M."/>
            <person name="Numata K."/>
            <person name="Arakawa K."/>
        </authorList>
    </citation>
    <scope>NUCLEOTIDE SEQUENCE</scope>
</reference>
<keyword evidence="3" id="KW-1185">Reference proteome</keyword>
<gene>
    <name evidence="2" type="primary">Nphs1_9</name>
    <name evidence="2" type="ORF">TNIN_9781</name>
</gene>
<evidence type="ECO:0000313" key="2">
    <source>
        <dbReference type="EMBL" id="GFY54502.1"/>
    </source>
</evidence>
<feature type="non-terminal residue" evidence="2">
    <location>
        <position position="1"/>
    </location>
</feature>
<keyword evidence="1" id="KW-1133">Transmembrane helix</keyword>
<dbReference type="AlphaFoldDB" id="A0A8X6XIJ0"/>
<dbReference type="OrthoDB" id="6419216at2759"/>
<keyword evidence="1" id="KW-0472">Membrane</keyword>
<dbReference type="Proteomes" id="UP000886998">
    <property type="component" value="Unassembled WGS sequence"/>
</dbReference>
<comment type="caution">
    <text evidence="2">The sequence shown here is derived from an EMBL/GenBank/DDBJ whole genome shotgun (WGS) entry which is preliminary data.</text>
</comment>
<sequence length="74" mass="8142">GKGQSTPTGASLDALSDNNSELPRLLLVVVSVVGSLLLALNIVLVICFIKRRKNRHSKLKFFLYSFKLSSILKI</sequence>
<accession>A0A8X6XIJ0</accession>
<proteinExistence type="predicted"/>
<protein>
    <submittedName>
        <fullName evidence="2">Nephrin</fullName>
    </submittedName>
</protein>
<evidence type="ECO:0000256" key="1">
    <source>
        <dbReference type="SAM" id="Phobius"/>
    </source>
</evidence>
<organism evidence="2 3">
    <name type="scientific">Trichonephila inaurata madagascariensis</name>
    <dbReference type="NCBI Taxonomy" id="2747483"/>
    <lineage>
        <taxon>Eukaryota</taxon>
        <taxon>Metazoa</taxon>
        <taxon>Ecdysozoa</taxon>
        <taxon>Arthropoda</taxon>
        <taxon>Chelicerata</taxon>
        <taxon>Arachnida</taxon>
        <taxon>Araneae</taxon>
        <taxon>Araneomorphae</taxon>
        <taxon>Entelegynae</taxon>
        <taxon>Araneoidea</taxon>
        <taxon>Nephilidae</taxon>
        <taxon>Trichonephila</taxon>
        <taxon>Trichonephila inaurata</taxon>
    </lineage>
</organism>
<feature type="transmembrane region" description="Helical" evidence="1">
    <location>
        <begin position="25"/>
        <end position="49"/>
    </location>
</feature>
<dbReference type="EMBL" id="BMAV01009890">
    <property type="protein sequence ID" value="GFY54502.1"/>
    <property type="molecule type" value="Genomic_DNA"/>
</dbReference>
<keyword evidence="1" id="KW-0812">Transmembrane</keyword>
<evidence type="ECO:0000313" key="3">
    <source>
        <dbReference type="Proteomes" id="UP000886998"/>
    </source>
</evidence>
<name>A0A8X6XIJ0_9ARAC</name>